<comment type="caution">
    <text evidence="1">The sequence shown here is derived from an EMBL/GenBank/DDBJ whole genome shotgun (WGS) entry which is preliminary data.</text>
</comment>
<sequence length="220" mass="25259">MLEIWFILETKVGLTGIRVYFGTLSASTRHCIPTPIVPSFFCGAFFLEMKAIASTKQFTLSFSRKQVIPPVALRYLVQLNNPIRPKVKYLCKTRDPNTLWWRISSKDLLDRKKVVRSWCTRRARMAFRQELQARGFDAEGRKLESENQGSATIDGLYGNLTGSVNIVVTPACIQEKYSAVREEMKTLMDSLVRAQQTLKYVQLHHDRTSIKDEAEELHKS</sequence>
<proteinExistence type="predicted"/>
<reference evidence="1 2" key="1">
    <citation type="submission" date="2024-07" db="EMBL/GenBank/DDBJ databases">
        <title>Section-level genome sequencing and comparative genomics of Aspergillus sections Usti and Cavernicolus.</title>
        <authorList>
            <consortium name="Lawrence Berkeley National Laboratory"/>
            <person name="Nybo J.L."/>
            <person name="Vesth T.C."/>
            <person name="Theobald S."/>
            <person name="Frisvad J.C."/>
            <person name="Larsen T.O."/>
            <person name="Kjaerboelling I."/>
            <person name="Rothschild-Mancinelli K."/>
            <person name="Lyhne E.K."/>
            <person name="Kogle M.E."/>
            <person name="Barry K."/>
            <person name="Clum A."/>
            <person name="Na H."/>
            <person name="Ledsgaard L."/>
            <person name="Lin J."/>
            <person name="Lipzen A."/>
            <person name="Kuo A."/>
            <person name="Riley R."/>
            <person name="Mondo S."/>
            <person name="LaButti K."/>
            <person name="Haridas S."/>
            <person name="Pangalinan J."/>
            <person name="Salamov A.A."/>
            <person name="Simmons B.A."/>
            <person name="Magnuson J.K."/>
            <person name="Chen J."/>
            <person name="Drula E."/>
            <person name="Henrissat B."/>
            <person name="Wiebenga A."/>
            <person name="Lubbers R.J."/>
            <person name="Gomes A.C."/>
            <person name="Makela M.R."/>
            <person name="Stajich J."/>
            <person name="Grigoriev I.V."/>
            <person name="Mortensen U.H."/>
            <person name="De vries R.P."/>
            <person name="Baker S.E."/>
            <person name="Andersen M.R."/>
        </authorList>
    </citation>
    <scope>NUCLEOTIDE SEQUENCE [LARGE SCALE GENOMIC DNA]</scope>
    <source>
        <strain evidence="1 2">CBS 600.67</strain>
    </source>
</reference>
<evidence type="ECO:0000313" key="1">
    <source>
        <dbReference type="EMBL" id="KAL2830243.1"/>
    </source>
</evidence>
<protein>
    <submittedName>
        <fullName evidence="1">Uncharacterized protein</fullName>
    </submittedName>
</protein>
<dbReference type="Proteomes" id="UP001610335">
    <property type="component" value="Unassembled WGS sequence"/>
</dbReference>
<organism evidence="1 2">
    <name type="scientific">Aspergillus cavernicola</name>
    <dbReference type="NCBI Taxonomy" id="176166"/>
    <lineage>
        <taxon>Eukaryota</taxon>
        <taxon>Fungi</taxon>
        <taxon>Dikarya</taxon>
        <taxon>Ascomycota</taxon>
        <taxon>Pezizomycotina</taxon>
        <taxon>Eurotiomycetes</taxon>
        <taxon>Eurotiomycetidae</taxon>
        <taxon>Eurotiales</taxon>
        <taxon>Aspergillaceae</taxon>
        <taxon>Aspergillus</taxon>
        <taxon>Aspergillus subgen. Nidulantes</taxon>
    </lineage>
</organism>
<accession>A0ABR4IR55</accession>
<gene>
    <name evidence="1" type="ORF">BDW59DRAFT_22589</name>
</gene>
<evidence type="ECO:0000313" key="2">
    <source>
        <dbReference type="Proteomes" id="UP001610335"/>
    </source>
</evidence>
<dbReference type="EMBL" id="JBFXLS010000013">
    <property type="protein sequence ID" value="KAL2830243.1"/>
    <property type="molecule type" value="Genomic_DNA"/>
</dbReference>
<keyword evidence="2" id="KW-1185">Reference proteome</keyword>
<name>A0ABR4IR55_9EURO</name>